<evidence type="ECO:0000313" key="2">
    <source>
        <dbReference type="Proteomes" id="UP000772434"/>
    </source>
</evidence>
<name>A0A9P5UG98_9AGAR</name>
<organism evidence="1 2">
    <name type="scientific">Rhodocollybia butyracea</name>
    <dbReference type="NCBI Taxonomy" id="206335"/>
    <lineage>
        <taxon>Eukaryota</taxon>
        <taxon>Fungi</taxon>
        <taxon>Dikarya</taxon>
        <taxon>Basidiomycota</taxon>
        <taxon>Agaricomycotina</taxon>
        <taxon>Agaricomycetes</taxon>
        <taxon>Agaricomycetidae</taxon>
        <taxon>Agaricales</taxon>
        <taxon>Marasmiineae</taxon>
        <taxon>Omphalotaceae</taxon>
        <taxon>Rhodocollybia</taxon>
    </lineage>
</organism>
<protein>
    <submittedName>
        <fullName evidence="1">Uncharacterized protein</fullName>
    </submittedName>
</protein>
<dbReference type="EMBL" id="JADNRY010000002">
    <property type="protein sequence ID" value="KAF9078152.1"/>
    <property type="molecule type" value="Genomic_DNA"/>
</dbReference>
<comment type="caution">
    <text evidence="1">The sequence shown here is derived from an EMBL/GenBank/DDBJ whole genome shotgun (WGS) entry which is preliminary data.</text>
</comment>
<accession>A0A9P5UG98</accession>
<gene>
    <name evidence="1" type="ORF">BDP27DRAFT_1413073</name>
</gene>
<proteinExistence type="predicted"/>
<keyword evidence="2" id="KW-1185">Reference proteome</keyword>
<sequence>MGTFFENSSHFTVQDSQLYNAKQITINNHHDTGTLTEVTPGNWCRTIPGGDLSLLRNIGTIIEGGTGSFIIECQTPPVGLSRIIGVKLVRSTYAVQITSPSLSHPGTKFTAVFYDGPNAQQAYKDDLHRYSALW</sequence>
<reference evidence="1" key="1">
    <citation type="submission" date="2020-11" db="EMBL/GenBank/DDBJ databases">
        <authorList>
            <consortium name="DOE Joint Genome Institute"/>
            <person name="Ahrendt S."/>
            <person name="Riley R."/>
            <person name="Andreopoulos W."/>
            <person name="Labutti K."/>
            <person name="Pangilinan J."/>
            <person name="Ruiz-Duenas F.J."/>
            <person name="Barrasa J.M."/>
            <person name="Sanchez-Garcia M."/>
            <person name="Camarero S."/>
            <person name="Miyauchi S."/>
            <person name="Serrano A."/>
            <person name="Linde D."/>
            <person name="Babiker R."/>
            <person name="Drula E."/>
            <person name="Ayuso-Fernandez I."/>
            <person name="Pacheco R."/>
            <person name="Padilla G."/>
            <person name="Ferreira P."/>
            <person name="Barriuso J."/>
            <person name="Kellner H."/>
            <person name="Castanera R."/>
            <person name="Alfaro M."/>
            <person name="Ramirez L."/>
            <person name="Pisabarro A.G."/>
            <person name="Kuo A."/>
            <person name="Tritt A."/>
            <person name="Lipzen A."/>
            <person name="He G."/>
            <person name="Yan M."/>
            <person name="Ng V."/>
            <person name="Cullen D."/>
            <person name="Martin F."/>
            <person name="Rosso M.-N."/>
            <person name="Henrissat B."/>
            <person name="Hibbett D."/>
            <person name="Martinez A.T."/>
            <person name="Grigoriev I.V."/>
        </authorList>
    </citation>
    <scope>NUCLEOTIDE SEQUENCE</scope>
    <source>
        <strain evidence="1">AH 40177</strain>
    </source>
</reference>
<dbReference type="AlphaFoldDB" id="A0A9P5UG98"/>
<dbReference type="Proteomes" id="UP000772434">
    <property type="component" value="Unassembled WGS sequence"/>
</dbReference>
<evidence type="ECO:0000313" key="1">
    <source>
        <dbReference type="EMBL" id="KAF9078152.1"/>
    </source>
</evidence>
<dbReference type="OrthoDB" id="3038000at2759"/>